<dbReference type="Proteomes" id="UP001597343">
    <property type="component" value="Unassembled WGS sequence"/>
</dbReference>
<protein>
    <submittedName>
        <fullName evidence="1">Uncharacterized protein</fullName>
    </submittedName>
</protein>
<evidence type="ECO:0000313" key="1">
    <source>
        <dbReference type="EMBL" id="MFD2171179.1"/>
    </source>
</evidence>
<dbReference type="RefSeq" id="WP_386047775.1">
    <property type="nucleotide sequence ID" value="NZ_JBHUIO010000009.1"/>
</dbReference>
<sequence>MENLTRQLDQMPYDYQPSLQEVIQDESISRLQSVIEGRTGFDLPAGTTRLVLHMFPESAFVDPKEYDIHPLAPLSSPECITENDIYSITSYIKIPHTRNTLSYTQFFQDGFLEAVDCSPLSDSQFVQQIVQYLEAFQAIGIDLPVHIRLYHIDEHNQAFQLAPLLTTSEENTRERLEQLLASKQKEPLD</sequence>
<reference evidence="2" key="1">
    <citation type="journal article" date="2019" name="Int. J. Syst. Evol. Microbiol.">
        <title>The Global Catalogue of Microorganisms (GCM) 10K type strain sequencing project: providing services to taxonomists for standard genome sequencing and annotation.</title>
        <authorList>
            <consortium name="The Broad Institute Genomics Platform"/>
            <consortium name="The Broad Institute Genome Sequencing Center for Infectious Disease"/>
            <person name="Wu L."/>
            <person name="Ma J."/>
        </authorList>
    </citation>
    <scope>NUCLEOTIDE SEQUENCE [LARGE SCALE GENOMIC DNA]</scope>
    <source>
        <strain evidence="2">CGMCC 1.13574</strain>
    </source>
</reference>
<dbReference type="EMBL" id="JBHUIO010000009">
    <property type="protein sequence ID" value="MFD2171179.1"/>
    <property type="molecule type" value="Genomic_DNA"/>
</dbReference>
<name>A0ABW5A0Q6_9BACL</name>
<comment type="caution">
    <text evidence="1">The sequence shown here is derived from an EMBL/GenBank/DDBJ whole genome shotgun (WGS) entry which is preliminary data.</text>
</comment>
<evidence type="ECO:0000313" key="2">
    <source>
        <dbReference type="Proteomes" id="UP001597343"/>
    </source>
</evidence>
<organism evidence="1 2">
    <name type="scientific">Tumebacillus lipolyticus</name>
    <dbReference type="NCBI Taxonomy" id="1280370"/>
    <lineage>
        <taxon>Bacteria</taxon>
        <taxon>Bacillati</taxon>
        <taxon>Bacillota</taxon>
        <taxon>Bacilli</taxon>
        <taxon>Bacillales</taxon>
        <taxon>Alicyclobacillaceae</taxon>
        <taxon>Tumebacillus</taxon>
    </lineage>
</organism>
<accession>A0ABW5A0Q6</accession>
<proteinExistence type="predicted"/>
<keyword evidence="2" id="KW-1185">Reference proteome</keyword>
<gene>
    <name evidence="1" type="ORF">ACFSOY_14520</name>
</gene>